<dbReference type="GO" id="GO:0031267">
    <property type="term" value="F:small GTPase binding"/>
    <property type="evidence" value="ECO:0007669"/>
    <property type="project" value="TreeGrafter"/>
</dbReference>
<keyword evidence="4" id="KW-1185">Reference proteome</keyword>
<accession>A0A0L0T014</accession>
<name>A0A0L0T014_ALLM3</name>
<organism evidence="3 4">
    <name type="scientific">Allomyces macrogynus (strain ATCC 38327)</name>
    <name type="common">Allomyces javanicus var. macrogynus</name>
    <dbReference type="NCBI Taxonomy" id="578462"/>
    <lineage>
        <taxon>Eukaryota</taxon>
        <taxon>Fungi</taxon>
        <taxon>Fungi incertae sedis</taxon>
        <taxon>Blastocladiomycota</taxon>
        <taxon>Blastocladiomycetes</taxon>
        <taxon>Blastocladiales</taxon>
        <taxon>Blastocladiaceae</taxon>
        <taxon>Allomyces</taxon>
    </lineage>
</organism>
<dbReference type="EMBL" id="GG745355">
    <property type="protein sequence ID" value="KNE67970.1"/>
    <property type="molecule type" value="Genomic_DNA"/>
</dbReference>
<dbReference type="AlphaFoldDB" id="A0A0L0T014"/>
<dbReference type="OrthoDB" id="294251at2759"/>
<dbReference type="SMART" id="SM00164">
    <property type="entry name" value="TBC"/>
    <property type="match status" value="1"/>
</dbReference>
<evidence type="ECO:0000256" key="1">
    <source>
        <dbReference type="SAM" id="MobiDB-lite"/>
    </source>
</evidence>
<evidence type="ECO:0000259" key="2">
    <source>
        <dbReference type="PROSITE" id="PS50086"/>
    </source>
</evidence>
<dbReference type="VEuPathDB" id="FungiDB:AMAG_13148"/>
<gene>
    <name evidence="3" type="ORF">AMAG_13148</name>
</gene>
<reference evidence="4" key="2">
    <citation type="submission" date="2009-11" db="EMBL/GenBank/DDBJ databases">
        <title>The Genome Sequence of Allomyces macrogynus strain ATCC 38327.</title>
        <authorList>
            <consortium name="The Broad Institute Genome Sequencing Platform"/>
            <person name="Russ C."/>
            <person name="Cuomo C."/>
            <person name="Shea T."/>
            <person name="Young S.K."/>
            <person name="Zeng Q."/>
            <person name="Koehrsen M."/>
            <person name="Haas B."/>
            <person name="Borodovsky M."/>
            <person name="Guigo R."/>
            <person name="Alvarado L."/>
            <person name="Berlin A."/>
            <person name="Borenstein D."/>
            <person name="Chen Z."/>
            <person name="Engels R."/>
            <person name="Freedman E."/>
            <person name="Gellesch M."/>
            <person name="Goldberg J."/>
            <person name="Griggs A."/>
            <person name="Gujja S."/>
            <person name="Heiman D."/>
            <person name="Hepburn T."/>
            <person name="Howarth C."/>
            <person name="Jen D."/>
            <person name="Larson L."/>
            <person name="Lewis B."/>
            <person name="Mehta T."/>
            <person name="Park D."/>
            <person name="Pearson M."/>
            <person name="Roberts A."/>
            <person name="Saif S."/>
            <person name="Shenoy N."/>
            <person name="Sisk P."/>
            <person name="Stolte C."/>
            <person name="Sykes S."/>
            <person name="Walk T."/>
            <person name="White J."/>
            <person name="Yandava C."/>
            <person name="Burger G."/>
            <person name="Gray M.W."/>
            <person name="Holland P.W.H."/>
            <person name="King N."/>
            <person name="Lang F.B.F."/>
            <person name="Roger A.J."/>
            <person name="Ruiz-Trillo I."/>
            <person name="Lander E."/>
            <person name="Nusbaum C."/>
        </authorList>
    </citation>
    <scope>NUCLEOTIDE SEQUENCE [LARGE SCALE GENOMIC DNA]</scope>
    <source>
        <strain evidence="4">ATCC 38327</strain>
    </source>
</reference>
<dbReference type="SUPFAM" id="SSF47923">
    <property type="entry name" value="Ypt/Rab-GAP domain of gyp1p"/>
    <property type="match status" value="2"/>
</dbReference>
<feature type="compositionally biased region" description="Low complexity" evidence="1">
    <location>
        <begin position="368"/>
        <end position="385"/>
    </location>
</feature>
<dbReference type="InterPro" id="IPR000195">
    <property type="entry name" value="Rab-GAP-TBC_dom"/>
</dbReference>
<dbReference type="STRING" id="578462.A0A0L0T014"/>
<dbReference type="Pfam" id="PF00566">
    <property type="entry name" value="RabGAP-TBC"/>
    <property type="match status" value="1"/>
</dbReference>
<dbReference type="InterPro" id="IPR050302">
    <property type="entry name" value="Rab_GAP_TBC_domain"/>
</dbReference>
<dbReference type="Gene3D" id="1.10.8.270">
    <property type="entry name" value="putative rabgap domain of human tbc1 domain family member 14 like domains"/>
    <property type="match status" value="1"/>
</dbReference>
<evidence type="ECO:0000313" key="4">
    <source>
        <dbReference type="Proteomes" id="UP000054350"/>
    </source>
</evidence>
<dbReference type="PROSITE" id="PS50086">
    <property type="entry name" value="TBC_RABGAP"/>
    <property type="match status" value="1"/>
</dbReference>
<dbReference type="Proteomes" id="UP000054350">
    <property type="component" value="Unassembled WGS sequence"/>
</dbReference>
<reference evidence="3 4" key="1">
    <citation type="submission" date="2009-11" db="EMBL/GenBank/DDBJ databases">
        <title>Annotation of Allomyces macrogynus ATCC 38327.</title>
        <authorList>
            <consortium name="The Broad Institute Genome Sequencing Platform"/>
            <person name="Russ C."/>
            <person name="Cuomo C."/>
            <person name="Burger G."/>
            <person name="Gray M.W."/>
            <person name="Holland P.W.H."/>
            <person name="King N."/>
            <person name="Lang F.B.F."/>
            <person name="Roger A.J."/>
            <person name="Ruiz-Trillo I."/>
            <person name="Young S.K."/>
            <person name="Zeng Q."/>
            <person name="Gargeya S."/>
            <person name="Fitzgerald M."/>
            <person name="Haas B."/>
            <person name="Abouelleil A."/>
            <person name="Alvarado L."/>
            <person name="Arachchi H.M."/>
            <person name="Berlin A."/>
            <person name="Chapman S.B."/>
            <person name="Gearin G."/>
            <person name="Goldberg J."/>
            <person name="Griggs A."/>
            <person name="Gujja S."/>
            <person name="Hansen M."/>
            <person name="Heiman D."/>
            <person name="Howarth C."/>
            <person name="Larimer J."/>
            <person name="Lui A."/>
            <person name="MacDonald P.J.P."/>
            <person name="McCowen C."/>
            <person name="Montmayeur A."/>
            <person name="Murphy C."/>
            <person name="Neiman D."/>
            <person name="Pearson M."/>
            <person name="Priest M."/>
            <person name="Roberts A."/>
            <person name="Saif S."/>
            <person name="Shea T."/>
            <person name="Sisk P."/>
            <person name="Stolte C."/>
            <person name="Sykes S."/>
            <person name="Wortman J."/>
            <person name="Nusbaum C."/>
            <person name="Birren B."/>
        </authorList>
    </citation>
    <scope>NUCLEOTIDE SEQUENCE [LARGE SCALE GENOMIC DNA]</scope>
    <source>
        <strain evidence="3 4">ATCC 38327</strain>
    </source>
</reference>
<feature type="domain" description="Rab-GAP TBC" evidence="2">
    <location>
        <begin position="69"/>
        <end position="287"/>
    </location>
</feature>
<dbReference type="Gene3D" id="1.10.472.80">
    <property type="entry name" value="Ypt/Rab-GAP domain of gyp1p, domain 3"/>
    <property type="match status" value="1"/>
</dbReference>
<protein>
    <recommendedName>
        <fullName evidence="2">Rab-GAP TBC domain-containing protein</fullName>
    </recommendedName>
</protein>
<evidence type="ECO:0000313" key="3">
    <source>
        <dbReference type="EMBL" id="KNE67970.1"/>
    </source>
</evidence>
<sequence>MAEVNLADYDQYGFKVESQHVSRQQWEKMHATVVNNDKKHLPKWEALFRSNRGELPERSDKIKKLIRKGIPAQYRRKVWLKYSGALDRMDMNPGVYLAMVGRERQQIDRGVHPVNEFVDIIERDLNRTFPDNLYFRTDPPINAPAPPYWPGNAAPDGPISLIASLRRVLVSFSFFNAEIGYCQSLNYIVGLLLLFMSEEEAFWTLVVITENLLPAGMYTKTLSGTITEMKVFKDIVKDKCKPILTKVKEGGIVELDMLTSPWFLTLYINVLPNECVLRLWDTFFYEGSKILYRIALAVLKLIESDVVKLKDAMDVVQYIQTAPKRMTDVDKLMKAAFQRFGSKAVGHLSHHDIDRKRNEASAALNGGSTSPSARPSTSSSLSSRS</sequence>
<feature type="region of interest" description="Disordered" evidence="1">
    <location>
        <begin position="359"/>
        <end position="385"/>
    </location>
</feature>
<proteinExistence type="predicted"/>
<dbReference type="PANTHER" id="PTHR47219">
    <property type="entry name" value="RAB GTPASE-ACTIVATING PROTEIN 1-LIKE"/>
    <property type="match status" value="1"/>
</dbReference>
<dbReference type="GO" id="GO:0005096">
    <property type="term" value="F:GTPase activator activity"/>
    <property type="evidence" value="ECO:0007669"/>
    <property type="project" value="TreeGrafter"/>
</dbReference>
<dbReference type="InterPro" id="IPR035969">
    <property type="entry name" value="Rab-GAP_TBC_sf"/>
</dbReference>
<dbReference type="PANTHER" id="PTHR47219:SF20">
    <property type="entry name" value="TBC1 DOMAIN FAMILY MEMBER 2B"/>
    <property type="match status" value="1"/>
</dbReference>
<dbReference type="eggNOG" id="KOG2058">
    <property type="taxonomic scope" value="Eukaryota"/>
</dbReference>
<dbReference type="Gene3D" id="1.10.10.750">
    <property type="entry name" value="Ypt/Rab-GAP domain of gyp1p, domain 1"/>
    <property type="match status" value="1"/>
</dbReference>
<dbReference type="OMA" id="YVFNFYP"/>